<evidence type="ECO:0000313" key="2">
    <source>
        <dbReference type="Proteomes" id="UP000319342"/>
    </source>
</evidence>
<dbReference type="RefSeq" id="WP_145189885.1">
    <property type="nucleotide sequence ID" value="NZ_CP036290.1"/>
</dbReference>
<reference evidence="1 2" key="1">
    <citation type="submission" date="2019-02" db="EMBL/GenBank/DDBJ databases">
        <title>Deep-cultivation of Planctomycetes and their phenomic and genomic characterization uncovers novel biology.</title>
        <authorList>
            <person name="Wiegand S."/>
            <person name="Jogler M."/>
            <person name="Boedeker C."/>
            <person name="Pinto D."/>
            <person name="Vollmers J."/>
            <person name="Rivas-Marin E."/>
            <person name="Kohn T."/>
            <person name="Peeters S.H."/>
            <person name="Heuer A."/>
            <person name="Rast P."/>
            <person name="Oberbeckmann S."/>
            <person name="Bunk B."/>
            <person name="Jeske O."/>
            <person name="Meyerdierks A."/>
            <person name="Storesund J.E."/>
            <person name="Kallscheuer N."/>
            <person name="Luecker S."/>
            <person name="Lage O.M."/>
            <person name="Pohl T."/>
            <person name="Merkel B.J."/>
            <person name="Hornburger P."/>
            <person name="Mueller R.-W."/>
            <person name="Bruemmer F."/>
            <person name="Labrenz M."/>
            <person name="Spormann A.M."/>
            <person name="Op den Camp H."/>
            <person name="Overmann J."/>
            <person name="Amann R."/>
            <person name="Jetten M.S.M."/>
            <person name="Mascher T."/>
            <person name="Medema M.H."/>
            <person name="Devos D.P."/>
            <person name="Kaster A.-K."/>
            <person name="Ovreas L."/>
            <person name="Rohde M."/>
            <person name="Galperin M.Y."/>
            <person name="Jogler C."/>
        </authorList>
    </citation>
    <scope>NUCLEOTIDE SEQUENCE [LARGE SCALE GENOMIC DNA]</scope>
    <source>
        <strain evidence="1 2">Pla163</strain>
    </source>
</reference>
<dbReference type="EMBL" id="CP036290">
    <property type="protein sequence ID" value="QDU85814.1"/>
    <property type="molecule type" value="Genomic_DNA"/>
</dbReference>
<organism evidence="1 2">
    <name type="scientific">Rohdeia mirabilis</name>
    <dbReference type="NCBI Taxonomy" id="2528008"/>
    <lineage>
        <taxon>Bacteria</taxon>
        <taxon>Pseudomonadati</taxon>
        <taxon>Planctomycetota</taxon>
        <taxon>Planctomycetia</taxon>
        <taxon>Planctomycetia incertae sedis</taxon>
        <taxon>Rohdeia</taxon>
    </lineage>
</organism>
<protein>
    <submittedName>
        <fullName evidence="1">Uncharacterized protein</fullName>
    </submittedName>
</protein>
<name>A0A518D2Y1_9BACT</name>
<evidence type="ECO:0000313" key="1">
    <source>
        <dbReference type="EMBL" id="QDU85814.1"/>
    </source>
</evidence>
<dbReference type="Proteomes" id="UP000319342">
    <property type="component" value="Chromosome"/>
</dbReference>
<accession>A0A518D2Y1</accession>
<dbReference type="AlphaFoldDB" id="A0A518D2Y1"/>
<proteinExistence type="predicted"/>
<gene>
    <name evidence="1" type="ORF">Pla163_29550</name>
</gene>
<keyword evidence="2" id="KW-1185">Reference proteome</keyword>
<sequence length="492" mass="52994">MRSALATPVGRLVAPMLALVGCAVPVAPGAIEPAPLAIGSIEVAECPLDEDRLPSQRVHEAPDLDVDEWLVVLDRPEAPIDLGVLALGLLTSNDEPTVGGAPAPRLPGVKWQAGRPGETADVLVAQGTLEAPYREDRMLRVRGAEVVVFNGKPLLGEGRGPRTTGWPVEVRAGRNEVVLFGVDGEFEFDLWKPRHRLVLGIEEALFEHATRTAHHDGISIPVFNASAARVEELHFHYGDPVTAPLASTFLPDAWACFGGIEPMGFVERGLWEDPGEGGPLHFPVEVYAEMDGEESGNRQYVSFSAPPRSAMSAADPRERMLQLPHVFEGMEHPPRVYFVVGTSGDVHAVAAHRALANFDAMVYAAACGDTSLYKVHVLTDRAYQVEATSGPQGQLVLYGTHEENSVWRQIESDVRFVDAAVPSSRGFDIRAVSEARLTTDDAPTQCVATRVTGDGGLALAIAGRLGGELGRMRDVRRLVMVRTGTAKLEIAE</sequence>
<dbReference type="PROSITE" id="PS51257">
    <property type="entry name" value="PROKAR_LIPOPROTEIN"/>
    <property type="match status" value="1"/>
</dbReference>